<evidence type="ECO:0000256" key="5">
    <source>
        <dbReference type="ARBA" id="ARBA00022692"/>
    </source>
</evidence>
<dbReference type="PANTHER" id="PTHR32024">
    <property type="entry name" value="TRK SYSTEM POTASSIUM UPTAKE PROTEIN TRKG-RELATED"/>
    <property type="match status" value="1"/>
</dbReference>
<dbReference type="Proteomes" id="UP000011863">
    <property type="component" value="Chromosome"/>
</dbReference>
<dbReference type="Pfam" id="PF02386">
    <property type="entry name" value="TrkH"/>
    <property type="match status" value="1"/>
</dbReference>
<feature type="transmembrane region" description="Helical" evidence="10">
    <location>
        <begin position="172"/>
        <end position="191"/>
    </location>
</feature>
<feature type="transmembrane region" description="Helical" evidence="10">
    <location>
        <begin position="29"/>
        <end position="50"/>
    </location>
</feature>
<dbReference type="EMBL" id="AP012057">
    <property type="protein sequence ID" value="BAN02388.1"/>
    <property type="molecule type" value="Genomic_DNA"/>
</dbReference>
<dbReference type="GO" id="GO:0015379">
    <property type="term" value="F:potassium:chloride symporter activity"/>
    <property type="evidence" value="ECO:0007669"/>
    <property type="project" value="InterPro"/>
</dbReference>
<feature type="transmembrane region" description="Helical" evidence="10">
    <location>
        <begin position="421"/>
        <end position="444"/>
    </location>
</feature>
<dbReference type="InterPro" id="IPR003445">
    <property type="entry name" value="Cat_transpt"/>
</dbReference>
<dbReference type="GO" id="GO:0005886">
    <property type="term" value="C:plasma membrane"/>
    <property type="evidence" value="ECO:0007669"/>
    <property type="project" value="UniProtKB-SubCell"/>
</dbReference>
<feature type="transmembrane region" description="Helical" evidence="10">
    <location>
        <begin position="327"/>
        <end position="345"/>
    </location>
</feature>
<keyword evidence="3" id="KW-1003">Cell membrane</keyword>
<evidence type="ECO:0000256" key="4">
    <source>
        <dbReference type="ARBA" id="ARBA00022538"/>
    </source>
</evidence>
<name>A0A6C7ECM2_ILUCY</name>
<keyword evidence="5 10" id="KW-0812">Transmembrane</keyword>
<evidence type="ECO:0000256" key="1">
    <source>
        <dbReference type="ARBA" id="ARBA00004651"/>
    </source>
</evidence>
<evidence type="ECO:0000313" key="11">
    <source>
        <dbReference type="EMBL" id="BAN02388.1"/>
    </source>
</evidence>
<keyword evidence="12" id="KW-1185">Reference proteome</keyword>
<evidence type="ECO:0000256" key="6">
    <source>
        <dbReference type="ARBA" id="ARBA00022958"/>
    </source>
</evidence>
<evidence type="ECO:0000256" key="2">
    <source>
        <dbReference type="ARBA" id="ARBA00022448"/>
    </source>
</evidence>
<sequence length="462" mass="48226">MIDRRGGERSGVRRVVARRSRSLATPTRLITLSFAGAIALGTLLLALPVSHGDRRIGVLDALFTATSAVCVTGLAVVDTGTAFSGFGQFVILLLFQLGGLGLLTIGTLLALATGRRLGVGDRLKVQEQVTGSDAGGIVALVRSIAVVVALAEITGALLLYSRFASTEGIGTGAWHAVFHSVSAFNNAGFSLNSDSLMGYVDDPIVNVTVMLLIVVGGLGFMVITNLYRWSQRSSPRVRLTLHTRMVVSMTAFLTAAGASLILITEWNNDDTLGALGAPGRVLAGIFQSVTPRTAGFNTVDYGDLTTAGLLVTMLLMFIGGNPGSTAGGIKTITFYVVVLSIWSTLRGRADTTVFHRRIAQETVARAAAIAGGAAIVGGAAVTMLAMLEPDIALQSLLFETISALGTVGLSVGITAELGDSARLIVIMLMFVGRIGLLTFALALVSRERPTTMRHPVEDVVVG</sequence>
<evidence type="ECO:0000256" key="8">
    <source>
        <dbReference type="ARBA" id="ARBA00023065"/>
    </source>
</evidence>
<proteinExistence type="predicted"/>
<evidence type="ECO:0000313" key="12">
    <source>
        <dbReference type="Proteomes" id="UP000011863"/>
    </source>
</evidence>
<keyword evidence="6" id="KW-0630">Potassium</keyword>
<dbReference type="RefSeq" id="WP_015441635.1">
    <property type="nucleotide sequence ID" value="NC_020520.1"/>
</dbReference>
<feature type="transmembrane region" description="Helical" evidence="10">
    <location>
        <begin position="56"/>
        <end position="77"/>
    </location>
</feature>
<evidence type="ECO:0000256" key="9">
    <source>
        <dbReference type="ARBA" id="ARBA00023136"/>
    </source>
</evidence>
<dbReference type="KEGG" id="aym:YM304_20740"/>
<feature type="transmembrane region" description="Helical" evidence="10">
    <location>
        <begin position="203"/>
        <end position="224"/>
    </location>
</feature>
<feature type="transmembrane region" description="Helical" evidence="10">
    <location>
        <begin position="245"/>
        <end position="263"/>
    </location>
</feature>
<dbReference type="PANTHER" id="PTHR32024:SF1">
    <property type="entry name" value="KTR SYSTEM POTASSIUM UPTAKE PROTEIN B"/>
    <property type="match status" value="1"/>
</dbReference>
<comment type="subcellular location">
    <subcellularLocation>
        <location evidence="1">Cell membrane</location>
        <topology evidence="1">Multi-pass membrane protein</topology>
    </subcellularLocation>
</comment>
<gene>
    <name evidence="11" type="primary">ktrB</name>
    <name evidence="11" type="ORF">YM304_20740</name>
</gene>
<protein>
    <submittedName>
        <fullName evidence="11">Ktr system potassium uptake protein KtrB</fullName>
    </submittedName>
</protein>
<keyword evidence="9 10" id="KW-0472">Membrane</keyword>
<dbReference type="InterPro" id="IPR004772">
    <property type="entry name" value="TrkH"/>
</dbReference>
<accession>A0A6C7ECM2</accession>
<keyword evidence="7 10" id="KW-1133">Transmembrane helix</keyword>
<keyword evidence="4" id="KW-0633">Potassium transport</keyword>
<reference evidence="11 12" key="1">
    <citation type="journal article" date="2013" name="Int. J. Syst. Evol. Microbiol.">
        <title>Ilumatobacter nonamiense sp. nov. and Ilumatobacter coccineum sp. nov., isolated from seashore sand.</title>
        <authorList>
            <person name="Matsumoto A."/>
            <person name="Kasai H."/>
            <person name="Matsuo Y."/>
            <person name="Shizuri Y."/>
            <person name="Ichikawa N."/>
            <person name="Fujita N."/>
            <person name="Omura S."/>
            <person name="Takahashi Y."/>
        </authorList>
    </citation>
    <scope>NUCLEOTIDE SEQUENCE [LARGE SCALE GENOMIC DNA]</scope>
    <source>
        <strain evidence="12">NBRC 103263 / KCTC 29153 / YM16-304</strain>
    </source>
</reference>
<evidence type="ECO:0000256" key="10">
    <source>
        <dbReference type="SAM" id="Phobius"/>
    </source>
</evidence>
<dbReference type="AlphaFoldDB" id="A0A6C7ECM2"/>
<feature type="transmembrane region" description="Helical" evidence="10">
    <location>
        <begin position="134"/>
        <end position="160"/>
    </location>
</feature>
<dbReference type="NCBIfam" id="TIGR00933">
    <property type="entry name" value="2a38"/>
    <property type="match status" value="1"/>
</dbReference>
<evidence type="ECO:0000256" key="7">
    <source>
        <dbReference type="ARBA" id="ARBA00022989"/>
    </source>
</evidence>
<evidence type="ECO:0000256" key="3">
    <source>
        <dbReference type="ARBA" id="ARBA00022475"/>
    </source>
</evidence>
<feature type="transmembrane region" description="Helical" evidence="10">
    <location>
        <begin position="89"/>
        <end position="114"/>
    </location>
</feature>
<feature type="transmembrane region" description="Helical" evidence="10">
    <location>
        <begin position="365"/>
        <end position="387"/>
    </location>
</feature>
<keyword evidence="8" id="KW-0406">Ion transport</keyword>
<organism evidence="11 12">
    <name type="scientific">Ilumatobacter coccineus (strain NBRC 103263 / KCTC 29153 / YM16-304)</name>
    <dbReference type="NCBI Taxonomy" id="1313172"/>
    <lineage>
        <taxon>Bacteria</taxon>
        <taxon>Bacillati</taxon>
        <taxon>Actinomycetota</taxon>
        <taxon>Acidimicrobiia</taxon>
        <taxon>Acidimicrobiales</taxon>
        <taxon>Ilumatobacteraceae</taxon>
        <taxon>Ilumatobacter</taxon>
    </lineage>
</organism>
<keyword evidence="2" id="KW-0813">Transport</keyword>